<feature type="domain" description="Cytochrome c" evidence="5">
    <location>
        <begin position="184"/>
        <end position="290"/>
    </location>
</feature>
<dbReference type="PANTHER" id="PTHR35008">
    <property type="entry name" value="BLL4482 PROTEIN-RELATED"/>
    <property type="match status" value="1"/>
</dbReference>
<dbReference type="InterPro" id="IPR036909">
    <property type="entry name" value="Cyt_c-like_dom_sf"/>
</dbReference>
<dbReference type="EMBL" id="VFFF01000001">
    <property type="protein sequence ID" value="TNY32229.1"/>
    <property type="molecule type" value="Genomic_DNA"/>
</dbReference>
<sequence length="293" mass="31015">MRVLRWLVALIVLAVVAGWFITAPSPVPAEYDTLVGDAEAGRVTFAAAGCASCHTAPEAEGGDAPLLAGGQAFESDFGTFYAPNISPSPEGIGDWTDGEIIHAVRDGVSPDEGHLYPAFPYTSYTKADPQDVADIVAYIRTLPASDAVNQPHDVGFPFNIRRGLGAWKILFMDDSYVLSEADSPEVQRGRYIVESLAHCAECHTERNALGALDRSAWLGGAPNPSGEGSIPNITSGGLSWTEQQIAEYLNSGFTPEFDSAGGEMAEVVQNTAQLSGDDRLAIAAYLKAVPAVQ</sequence>
<dbReference type="Pfam" id="PF00034">
    <property type="entry name" value="Cytochrom_C"/>
    <property type="match status" value="2"/>
</dbReference>
<proteinExistence type="predicted"/>
<evidence type="ECO:0000259" key="5">
    <source>
        <dbReference type="PROSITE" id="PS51007"/>
    </source>
</evidence>
<dbReference type="GO" id="GO:0046872">
    <property type="term" value="F:metal ion binding"/>
    <property type="evidence" value="ECO:0007669"/>
    <property type="project" value="UniProtKB-KW"/>
</dbReference>
<keyword evidence="3 4" id="KW-0408">Iron</keyword>
<comment type="caution">
    <text evidence="6">The sequence shown here is derived from an EMBL/GenBank/DDBJ whole genome shotgun (WGS) entry which is preliminary data.</text>
</comment>
<dbReference type="PROSITE" id="PS51007">
    <property type="entry name" value="CYTC"/>
    <property type="match status" value="2"/>
</dbReference>
<name>A0A5C5GE23_9RHOB</name>
<keyword evidence="2 4" id="KW-0479">Metal-binding</keyword>
<dbReference type="GO" id="GO:0020037">
    <property type="term" value="F:heme binding"/>
    <property type="evidence" value="ECO:0007669"/>
    <property type="project" value="InterPro"/>
</dbReference>
<evidence type="ECO:0000256" key="3">
    <source>
        <dbReference type="ARBA" id="ARBA00023004"/>
    </source>
</evidence>
<dbReference type="AlphaFoldDB" id="A0A5C5GE23"/>
<gene>
    <name evidence="6" type="ORF">FHY64_02725</name>
</gene>
<dbReference type="GO" id="GO:0009055">
    <property type="term" value="F:electron transfer activity"/>
    <property type="evidence" value="ECO:0007669"/>
    <property type="project" value="InterPro"/>
</dbReference>
<protein>
    <submittedName>
        <fullName evidence="6">C-type cytochrome</fullName>
    </submittedName>
</protein>
<dbReference type="Gene3D" id="1.10.760.10">
    <property type="entry name" value="Cytochrome c-like domain"/>
    <property type="match status" value="2"/>
</dbReference>
<dbReference type="RefSeq" id="WP_140192909.1">
    <property type="nucleotide sequence ID" value="NZ_CP065915.1"/>
</dbReference>
<dbReference type="PANTHER" id="PTHR35008:SF8">
    <property type="entry name" value="ALCOHOL DEHYDROGENASE CYTOCHROME C SUBUNIT"/>
    <property type="match status" value="1"/>
</dbReference>
<dbReference type="SUPFAM" id="SSF46626">
    <property type="entry name" value="Cytochrome c"/>
    <property type="match status" value="2"/>
</dbReference>
<evidence type="ECO:0000313" key="6">
    <source>
        <dbReference type="EMBL" id="TNY32229.1"/>
    </source>
</evidence>
<feature type="domain" description="Cytochrome c" evidence="5">
    <location>
        <begin position="36"/>
        <end position="143"/>
    </location>
</feature>
<dbReference type="InterPro" id="IPR009056">
    <property type="entry name" value="Cyt_c-like_dom"/>
</dbReference>
<dbReference type="InterPro" id="IPR051459">
    <property type="entry name" value="Cytochrome_c-type_DH"/>
</dbReference>
<dbReference type="Proteomes" id="UP000314011">
    <property type="component" value="Unassembled WGS sequence"/>
</dbReference>
<evidence type="ECO:0000256" key="1">
    <source>
        <dbReference type="ARBA" id="ARBA00022617"/>
    </source>
</evidence>
<evidence type="ECO:0000313" key="7">
    <source>
        <dbReference type="Proteomes" id="UP000314011"/>
    </source>
</evidence>
<organism evidence="6 7">
    <name type="scientific">Pelagovum pacificum</name>
    <dbReference type="NCBI Taxonomy" id="2588711"/>
    <lineage>
        <taxon>Bacteria</taxon>
        <taxon>Pseudomonadati</taxon>
        <taxon>Pseudomonadota</taxon>
        <taxon>Alphaproteobacteria</taxon>
        <taxon>Rhodobacterales</taxon>
        <taxon>Paracoccaceae</taxon>
        <taxon>Pelagovum</taxon>
    </lineage>
</organism>
<evidence type="ECO:0000256" key="2">
    <source>
        <dbReference type="ARBA" id="ARBA00022723"/>
    </source>
</evidence>
<keyword evidence="7" id="KW-1185">Reference proteome</keyword>
<dbReference type="OrthoDB" id="9811281at2"/>
<reference evidence="6 7" key="1">
    <citation type="submission" date="2019-06" db="EMBL/GenBank/DDBJ databases">
        <title>Genome of new Rhodobacteraceae sp. SM1903.</title>
        <authorList>
            <person name="Ren X."/>
        </authorList>
    </citation>
    <scope>NUCLEOTIDE SEQUENCE [LARGE SCALE GENOMIC DNA]</scope>
    <source>
        <strain evidence="6 7">SM1903</strain>
    </source>
</reference>
<evidence type="ECO:0000256" key="4">
    <source>
        <dbReference type="PROSITE-ProRule" id="PRU00433"/>
    </source>
</evidence>
<accession>A0A5C5GE23</accession>
<keyword evidence="1 4" id="KW-0349">Heme</keyword>